<dbReference type="Gene3D" id="3.40.50.150">
    <property type="entry name" value="Vaccinia Virus protein VP39"/>
    <property type="match status" value="1"/>
</dbReference>
<dbReference type="InterPro" id="IPR029063">
    <property type="entry name" value="SAM-dependent_MTases_sf"/>
</dbReference>
<proteinExistence type="predicted"/>
<dbReference type="SUPFAM" id="SSF53335">
    <property type="entry name" value="S-adenosyl-L-methionine-dependent methyltransferases"/>
    <property type="match status" value="1"/>
</dbReference>
<evidence type="ECO:0000313" key="1">
    <source>
        <dbReference type="EMBL" id="SGZ04568.1"/>
    </source>
</evidence>
<dbReference type="Proteomes" id="UP000182660">
    <property type="component" value="Unassembled WGS sequence"/>
</dbReference>
<dbReference type="RefSeq" id="WP_075473309.1">
    <property type="nucleotide sequence ID" value="NZ_CAWQZC010000032.1"/>
</dbReference>
<comment type="caution">
    <text evidence="1">The sequence shown here is derived from an EMBL/GenBank/DDBJ whole genome shotgun (WGS) entry which is preliminary data.</text>
</comment>
<evidence type="ECO:0000313" key="2">
    <source>
        <dbReference type="Proteomes" id="UP000182660"/>
    </source>
</evidence>
<evidence type="ECO:0008006" key="3">
    <source>
        <dbReference type="Google" id="ProtNLM"/>
    </source>
</evidence>
<organism evidence="1 2">
    <name type="scientific">Moritella viscosa</name>
    <dbReference type="NCBI Taxonomy" id="80854"/>
    <lineage>
        <taxon>Bacteria</taxon>
        <taxon>Pseudomonadati</taxon>
        <taxon>Pseudomonadota</taxon>
        <taxon>Gammaproteobacteria</taxon>
        <taxon>Alteromonadales</taxon>
        <taxon>Moritellaceae</taxon>
        <taxon>Moritella</taxon>
    </lineage>
</organism>
<keyword evidence="2" id="KW-1185">Reference proteome</keyword>
<protein>
    <recommendedName>
        <fullName evidence="3">DNA methylase adenine-specific domain-containing protein</fullName>
    </recommendedName>
</protein>
<name>A0ABY1HL22_9GAMM</name>
<dbReference type="GeneID" id="61297749"/>
<reference evidence="1 2" key="1">
    <citation type="submission" date="2016-11" db="EMBL/GenBank/DDBJ databases">
        <authorList>
            <person name="Klemetsen T."/>
        </authorList>
    </citation>
    <scope>NUCLEOTIDE SEQUENCE [LARGE SCALE GENOMIC DNA]</scope>
    <source>
        <strain evidence="1">MT 2528</strain>
    </source>
</reference>
<sequence>MKKLIKHIIETSKKQRVKPDVIFNTFMSMTYQLTCTTTYHRDFSYLEKEHFKFTELLEELITQNPFCDVLGEVMIDVFSFDKKMLGQCMSPPDISSLQGKIQGKYLVENMSNKKELNISDVCGCGTGSLILELLNVTINSKAKIINVVINDIDEAMVKIAVIQIRFNLAIHNKKKNKKKAKIVSLTAYCGNTLTDYNRAENLIFFPNPHMISEQYVKGYFEHQKHKNSLMTLLEITDRFKELPLNTNAA</sequence>
<dbReference type="EMBL" id="FPLJ01000155">
    <property type="protein sequence ID" value="SGZ04568.1"/>
    <property type="molecule type" value="Genomic_DNA"/>
</dbReference>
<accession>A0ABY1HL22</accession>
<gene>
    <name evidence="1" type="ORF">MT2528_4826</name>
</gene>